<evidence type="ECO:0000256" key="1">
    <source>
        <dbReference type="SAM" id="MobiDB-lite"/>
    </source>
</evidence>
<protein>
    <submittedName>
        <fullName evidence="2">Gag-pol polyprotein</fullName>
    </submittedName>
</protein>
<evidence type="ECO:0000313" key="3">
    <source>
        <dbReference type="Proteomes" id="UP000011115"/>
    </source>
</evidence>
<dbReference type="PaxDb" id="4113-PGSC0003DMT400090194"/>
<dbReference type="InParanoid" id="M1DJV5"/>
<name>M1DJV5_SOLTU</name>
<dbReference type="Gramene" id="PGSC0003DMT400090194">
    <property type="protein sequence ID" value="PGSC0003DMT400090194"/>
    <property type="gene ID" value="PGSC0003DMG400039765"/>
</dbReference>
<proteinExistence type="predicted"/>
<organism evidence="2 3">
    <name type="scientific">Solanum tuberosum</name>
    <name type="common">Potato</name>
    <dbReference type="NCBI Taxonomy" id="4113"/>
    <lineage>
        <taxon>Eukaryota</taxon>
        <taxon>Viridiplantae</taxon>
        <taxon>Streptophyta</taxon>
        <taxon>Embryophyta</taxon>
        <taxon>Tracheophyta</taxon>
        <taxon>Spermatophyta</taxon>
        <taxon>Magnoliopsida</taxon>
        <taxon>eudicotyledons</taxon>
        <taxon>Gunneridae</taxon>
        <taxon>Pentapetalae</taxon>
        <taxon>asterids</taxon>
        <taxon>lamiids</taxon>
        <taxon>Solanales</taxon>
        <taxon>Solanaceae</taxon>
        <taxon>Solanoideae</taxon>
        <taxon>Solaneae</taxon>
        <taxon>Solanum</taxon>
    </lineage>
</organism>
<feature type="compositionally biased region" description="Basic and acidic residues" evidence="1">
    <location>
        <begin position="95"/>
        <end position="104"/>
    </location>
</feature>
<dbReference type="HOGENOM" id="CLU_1505968_0_0_1"/>
<evidence type="ECO:0000313" key="2">
    <source>
        <dbReference type="EnsemblPlants" id="PGSC0003DMT400090194"/>
    </source>
</evidence>
<keyword evidence="3" id="KW-1185">Reference proteome</keyword>
<feature type="compositionally biased region" description="Basic residues" evidence="1">
    <location>
        <begin position="1"/>
        <end position="11"/>
    </location>
</feature>
<sequence>MPLRRAVRGRPAKSDVEEQELPNAPEVQPQREVTNVEFRKAIRILSQVVTNEVGQEKRTRQGEANTSRIRWAAMLIGDMDISRLMVYVQQVEEEKLRDKEEFKNKRAKTGNESGQQKSNANRSSFQEKQKGLAPSSASVHTPKNKCEYNSQNFRAKPVYSQGSMA</sequence>
<reference evidence="2" key="2">
    <citation type="submission" date="2015-06" db="UniProtKB">
        <authorList>
            <consortium name="EnsemblPlants"/>
        </authorList>
    </citation>
    <scope>IDENTIFICATION</scope>
    <source>
        <strain evidence="2">DM1-3 516 R44</strain>
    </source>
</reference>
<dbReference type="EnsemblPlants" id="PGSC0003DMT400090194">
    <property type="protein sequence ID" value="PGSC0003DMT400090194"/>
    <property type="gene ID" value="PGSC0003DMG400039765"/>
</dbReference>
<feature type="compositionally biased region" description="Polar residues" evidence="1">
    <location>
        <begin position="135"/>
        <end position="153"/>
    </location>
</feature>
<feature type="region of interest" description="Disordered" evidence="1">
    <location>
        <begin position="95"/>
        <end position="165"/>
    </location>
</feature>
<feature type="compositionally biased region" description="Polar residues" evidence="1">
    <location>
        <begin position="110"/>
        <end position="124"/>
    </location>
</feature>
<accession>M1DJV5</accession>
<reference evidence="3" key="1">
    <citation type="journal article" date="2011" name="Nature">
        <title>Genome sequence and analysis of the tuber crop potato.</title>
        <authorList>
            <consortium name="The Potato Genome Sequencing Consortium"/>
        </authorList>
    </citation>
    <scope>NUCLEOTIDE SEQUENCE [LARGE SCALE GENOMIC DNA]</scope>
    <source>
        <strain evidence="3">cv. DM1-3 516 R44</strain>
    </source>
</reference>
<dbReference type="Proteomes" id="UP000011115">
    <property type="component" value="Unassembled WGS sequence"/>
</dbReference>
<feature type="region of interest" description="Disordered" evidence="1">
    <location>
        <begin position="1"/>
        <end position="27"/>
    </location>
</feature>
<dbReference type="AlphaFoldDB" id="M1DJV5"/>